<keyword evidence="8" id="KW-1185">Reference proteome</keyword>
<dbReference type="Proteomes" id="UP000786183">
    <property type="component" value="Unassembled WGS sequence"/>
</dbReference>
<evidence type="ECO:0000256" key="6">
    <source>
        <dbReference type="ARBA" id="ARBA00023288"/>
    </source>
</evidence>
<accession>A0ABS7WPJ8</accession>
<dbReference type="PANTHER" id="PTHR30429">
    <property type="entry name" value="D-METHIONINE-BINDING LIPOPROTEIN METQ"/>
    <property type="match status" value="1"/>
</dbReference>
<dbReference type="PANTHER" id="PTHR30429:SF0">
    <property type="entry name" value="METHIONINE-BINDING LIPOPROTEIN METQ"/>
    <property type="match status" value="1"/>
</dbReference>
<dbReference type="EMBL" id="JACGBB010000001">
    <property type="protein sequence ID" value="MBZ7986680.1"/>
    <property type="molecule type" value="Genomic_DNA"/>
</dbReference>
<keyword evidence="6" id="KW-0449">Lipoprotein</keyword>
<evidence type="ECO:0000256" key="5">
    <source>
        <dbReference type="ARBA" id="ARBA00023139"/>
    </source>
</evidence>
<dbReference type="RefSeq" id="WP_172232603.1">
    <property type="nucleotide sequence ID" value="NZ_CP035946.1"/>
</dbReference>
<dbReference type="Pfam" id="PF03180">
    <property type="entry name" value="Lipoprotein_9"/>
    <property type="match status" value="1"/>
</dbReference>
<gene>
    <name evidence="7" type="ORF">AVCANL283_00940</name>
</gene>
<keyword evidence="4" id="KW-0472">Membrane</keyword>
<comment type="caution">
    <text evidence="7">The sequence shown here is derived from an EMBL/GenBank/DDBJ whole genome shotgun (WGS) entry which is preliminary data.</text>
</comment>
<evidence type="ECO:0000256" key="3">
    <source>
        <dbReference type="ARBA" id="ARBA00022729"/>
    </source>
</evidence>
<protein>
    <submittedName>
        <fullName evidence="7">MetQ/NlpA family ABC transporter substrate-binding protein</fullName>
    </submittedName>
</protein>
<name>A0ABS7WPJ8_9BACT</name>
<evidence type="ECO:0000256" key="1">
    <source>
        <dbReference type="ARBA" id="ARBA00004635"/>
    </source>
</evidence>
<reference evidence="7 8" key="1">
    <citation type="submission" date="2020-07" db="EMBL/GenBank/DDBJ databases">
        <title>Transfer of Campylobacter canadensis to the novel genus Avispirillum gen. nov., that also includes two novel species recovered from migratory waterfowl: Avispirillum anseris sp. nov. and Avispirillum brantae sp. nov.</title>
        <authorList>
            <person name="Miller W.G."/>
            <person name="Chapman M.H."/>
            <person name="Yee E."/>
            <person name="Inglis G.D."/>
        </authorList>
    </citation>
    <scope>NUCLEOTIDE SEQUENCE [LARGE SCALE GENOMIC DNA]</scope>
    <source>
        <strain evidence="7 8">L283</strain>
    </source>
</reference>
<dbReference type="InterPro" id="IPR004872">
    <property type="entry name" value="Lipoprotein_NlpA"/>
</dbReference>
<organism evidence="7 8">
    <name type="scientific">Campylobacter canadensis</name>
    <dbReference type="NCBI Taxonomy" id="449520"/>
    <lineage>
        <taxon>Bacteria</taxon>
        <taxon>Pseudomonadati</taxon>
        <taxon>Campylobacterota</taxon>
        <taxon>Epsilonproteobacteria</taxon>
        <taxon>Campylobacterales</taxon>
        <taxon>Campylobacteraceae</taxon>
        <taxon>Campylobacter</taxon>
    </lineage>
</organism>
<sequence length="253" mass="27993">MKKLLLSVTLCASIFALDIKVGATPVPHAEILEVAKKILSKDGHNLQIVEFNDYVLPNLAVDDDELDANFFQHKPYLDEFNKQKGTKLSPIVAVHLEPMGVYSKSIKNLSDLKENALVYIPNDPTNESRALDILAANGLISLDESVELKTPLDIVKNPKNLKFKELEAAQLPRVLDECDLAVINSNFALAANLNPSKDAVVLEDKNSPYSNIVVVKTSNVNNEKSQLLIKALKSDEVKKFIEEKYQGAIIPSF</sequence>
<dbReference type="CDD" id="cd13597">
    <property type="entry name" value="PBP2_lipoprotein_Tp32"/>
    <property type="match status" value="1"/>
</dbReference>
<evidence type="ECO:0000313" key="7">
    <source>
        <dbReference type="EMBL" id="MBZ7986680.1"/>
    </source>
</evidence>
<evidence type="ECO:0000313" key="8">
    <source>
        <dbReference type="Proteomes" id="UP000786183"/>
    </source>
</evidence>
<comment type="subcellular location">
    <subcellularLocation>
        <location evidence="1">Membrane</location>
        <topology evidence="1">Lipid-anchor</topology>
    </subcellularLocation>
</comment>
<dbReference type="Gene3D" id="3.40.190.10">
    <property type="entry name" value="Periplasmic binding protein-like II"/>
    <property type="match status" value="2"/>
</dbReference>
<dbReference type="PIRSF" id="PIRSF002854">
    <property type="entry name" value="MetQ"/>
    <property type="match status" value="1"/>
</dbReference>
<dbReference type="SUPFAM" id="SSF53850">
    <property type="entry name" value="Periplasmic binding protein-like II"/>
    <property type="match status" value="1"/>
</dbReference>
<comment type="similarity">
    <text evidence="2">Belongs to the NlpA lipoprotein family.</text>
</comment>
<evidence type="ECO:0000256" key="2">
    <source>
        <dbReference type="ARBA" id="ARBA00008973"/>
    </source>
</evidence>
<keyword evidence="3" id="KW-0732">Signal</keyword>
<proteinExistence type="inferred from homology"/>
<keyword evidence="5" id="KW-0564">Palmitate</keyword>
<evidence type="ECO:0000256" key="4">
    <source>
        <dbReference type="ARBA" id="ARBA00023136"/>
    </source>
</evidence>